<dbReference type="STRING" id="889378.Spiaf_1517"/>
<dbReference type="eggNOG" id="COG1187">
    <property type="taxonomic scope" value="Bacteria"/>
</dbReference>
<dbReference type="InterPro" id="IPR036986">
    <property type="entry name" value="S4_RNA-bd_sf"/>
</dbReference>
<dbReference type="SUPFAM" id="SSF55174">
    <property type="entry name" value="Alpha-L RNA-binding motif"/>
    <property type="match status" value="1"/>
</dbReference>
<dbReference type="PROSITE" id="PS01149">
    <property type="entry name" value="PSI_RSU"/>
    <property type="match status" value="1"/>
</dbReference>
<evidence type="ECO:0000256" key="1">
    <source>
        <dbReference type="ARBA" id="ARBA00008348"/>
    </source>
</evidence>
<feature type="domain" description="RNA-binding S4" evidence="5">
    <location>
        <begin position="6"/>
        <end position="63"/>
    </location>
</feature>
<dbReference type="Gene3D" id="3.30.70.1560">
    <property type="entry name" value="Alpha-L RNA-binding motif"/>
    <property type="match status" value="1"/>
</dbReference>
<evidence type="ECO:0000256" key="2">
    <source>
        <dbReference type="ARBA" id="ARBA00023235"/>
    </source>
</evidence>
<evidence type="ECO:0000313" key="6">
    <source>
        <dbReference type="EMBL" id="AFG37576.1"/>
    </source>
</evidence>
<evidence type="ECO:0000313" key="7">
    <source>
        <dbReference type="Proteomes" id="UP000007383"/>
    </source>
</evidence>
<dbReference type="OrthoDB" id="9807213at2"/>
<organism evidence="6 7">
    <name type="scientific">Spirochaeta africana (strain ATCC 700263 / DSM 8902 / Z-7692)</name>
    <dbReference type="NCBI Taxonomy" id="889378"/>
    <lineage>
        <taxon>Bacteria</taxon>
        <taxon>Pseudomonadati</taxon>
        <taxon>Spirochaetota</taxon>
        <taxon>Spirochaetia</taxon>
        <taxon>Spirochaetales</taxon>
        <taxon>Spirochaetaceae</taxon>
        <taxon>Spirochaeta</taxon>
    </lineage>
</organism>
<dbReference type="Proteomes" id="UP000007383">
    <property type="component" value="Chromosome"/>
</dbReference>
<dbReference type="InterPro" id="IPR006145">
    <property type="entry name" value="PsdUridine_synth_RsuA/RluA"/>
</dbReference>
<dbReference type="InterPro" id="IPR018496">
    <property type="entry name" value="PsdUridine_synth_RsuA/RluB_CS"/>
</dbReference>
<evidence type="ECO:0000256" key="3">
    <source>
        <dbReference type="PROSITE-ProRule" id="PRU00182"/>
    </source>
</evidence>
<keyword evidence="2 4" id="KW-0413">Isomerase</keyword>
<dbReference type="InterPro" id="IPR050343">
    <property type="entry name" value="RsuA_PseudoU_synthase"/>
</dbReference>
<reference evidence="7" key="1">
    <citation type="journal article" date="2013" name="Stand. Genomic Sci.">
        <title>Complete genome sequence of the halophilic bacterium Spirochaeta africana type strain (Z-7692(T)) from the alkaline Lake Magadi in the East African Rift.</title>
        <authorList>
            <person name="Liolos K."/>
            <person name="Abt B."/>
            <person name="Scheuner C."/>
            <person name="Teshima H."/>
            <person name="Held B."/>
            <person name="Lapidus A."/>
            <person name="Nolan M."/>
            <person name="Lucas S."/>
            <person name="Deshpande S."/>
            <person name="Cheng J.F."/>
            <person name="Tapia R."/>
            <person name="Goodwin L.A."/>
            <person name="Pitluck S."/>
            <person name="Pagani I."/>
            <person name="Ivanova N."/>
            <person name="Mavromatis K."/>
            <person name="Mikhailova N."/>
            <person name="Huntemann M."/>
            <person name="Pati A."/>
            <person name="Chen A."/>
            <person name="Palaniappan K."/>
            <person name="Land M."/>
            <person name="Rohde M."/>
            <person name="Tindall B.J."/>
            <person name="Detter J.C."/>
            <person name="Goker M."/>
            <person name="Bristow J."/>
            <person name="Eisen J.A."/>
            <person name="Markowitz V."/>
            <person name="Hugenholtz P."/>
            <person name="Woyke T."/>
            <person name="Klenk H.P."/>
            <person name="Kyrpides N.C."/>
        </authorList>
    </citation>
    <scope>NUCLEOTIDE SEQUENCE</scope>
    <source>
        <strain evidence="7">ATCC 700263 / DSM 8902 / Z-7692</strain>
    </source>
</reference>
<dbReference type="PANTHER" id="PTHR47683">
    <property type="entry name" value="PSEUDOURIDINE SYNTHASE FAMILY PROTEIN-RELATED"/>
    <property type="match status" value="1"/>
</dbReference>
<dbReference type="PANTHER" id="PTHR47683:SF2">
    <property type="entry name" value="RNA-BINDING S4 DOMAIN-CONTAINING PROTEIN"/>
    <property type="match status" value="1"/>
</dbReference>
<dbReference type="HOGENOM" id="CLU_024979_1_2_12"/>
<dbReference type="SMART" id="SM00363">
    <property type="entry name" value="S4"/>
    <property type="match status" value="1"/>
</dbReference>
<dbReference type="Pfam" id="PF00849">
    <property type="entry name" value="PseudoU_synth_2"/>
    <property type="match status" value="1"/>
</dbReference>
<dbReference type="AlphaFoldDB" id="H9UJ83"/>
<dbReference type="Gene3D" id="3.10.290.10">
    <property type="entry name" value="RNA-binding S4 domain"/>
    <property type="match status" value="1"/>
</dbReference>
<dbReference type="InterPro" id="IPR020094">
    <property type="entry name" value="TruA/RsuA/RluB/E/F_N"/>
</dbReference>
<dbReference type="GO" id="GO:0000455">
    <property type="term" value="P:enzyme-directed rRNA pseudouridine synthesis"/>
    <property type="evidence" value="ECO:0007669"/>
    <property type="project" value="UniProtKB-ARBA"/>
</dbReference>
<dbReference type="GO" id="GO:0120159">
    <property type="term" value="F:rRNA pseudouridine synthase activity"/>
    <property type="evidence" value="ECO:0007669"/>
    <property type="project" value="UniProtKB-ARBA"/>
</dbReference>
<dbReference type="KEGG" id="sfc:Spiaf_1517"/>
<dbReference type="PROSITE" id="PS50889">
    <property type="entry name" value="S4"/>
    <property type="match status" value="1"/>
</dbReference>
<dbReference type="InterPro" id="IPR042092">
    <property type="entry name" value="PsdUridine_s_RsuA/RluB/E/F_cat"/>
</dbReference>
<dbReference type="GO" id="GO:0003723">
    <property type="term" value="F:RNA binding"/>
    <property type="evidence" value="ECO:0007669"/>
    <property type="project" value="UniProtKB-KW"/>
</dbReference>
<dbReference type="FunFam" id="3.10.290.10:FF:000003">
    <property type="entry name" value="Pseudouridine synthase"/>
    <property type="match status" value="1"/>
</dbReference>
<evidence type="ECO:0000259" key="5">
    <source>
        <dbReference type="SMART" id="SM00363"/>
    </source>
</evidence>
<name>H9UJ83_SPIAZ</name>
<comment type="similarity">
    <text evidence="1 4">Belongs to the pseudouridine synthase RsuA family.</text>
</comment>
<dbReference type="RefSeq" id="WP_014455559.1">
    <property type="nucleotide sequence ID" value="NC_017098.1"/>
</dbReference>
<dbReference type="PATRIC" id="fig|889378.3.peg.1508"/>
<dbReference type="EC" id="5.4.99.-" evidence="4"/>
<keyword evidence="7" id="KW-1185">Reference proteome</keyword>
<sequence length="245" mass="27952">MDDKNIRLQVYLARAGIASRRKCEDIIAQGRVQVNGTVIRTMGVKVGPEDTVSVDGRPVRHEERKVYLAVHKPRGMLCSNYDPDKRPLLMDLLKQSFTERLFTVGRLDFLSSGLILVTNDGEFAKVVSHPSSQVEKEYLVETKRPIPVELLERWKKSGIPFEGGRYNLIRYTIKHDRAVYLVLNEGKNREIRNVFAAANIAVSRVHRLRIGPIVSKGLHPGHWRSLKPHEVKELMKTGRNRGSRN</sequence>
<evidence type="ECO:0000256" key="4">
    <source>
        <dbReference type="RuleBase" id="RU003887"/>
    </source>
</evidence>
<dbReference type="NCBIfam" id="TIGR00093">
    <property type="entry name" value="pseudouridine synthase"/>
    <property type="match status" value="1"/>
</dbReference>
<dbReference type="InterPro" id="IPR000748">
    <property type="entry name" value="PsdUridine_synth_RsuA/RluB/E/F"/>
</dbReference>
<gene>
    <name evidence="6" type="ordered locus">Spiaf_1517</name>
</gene>
<keyword evidence="3" id="KW-0694">RNA-binding</keyword>
<dbReference type="EMBL" id="CP003282">
    <property type="protein sequence ID" value="AFG37576.1"/>
    <property type="molecule type" value="Genomic_DNA"/>
</dbReference>
<protein>
    <recommendedName>
        <fullName evidence="4">Pseudouridine synthase</fullName>
        <ecNumber evidence="4">5.4.99.-</ecNumber>
    </recommendedName>
</protein>
<dbReference type="SUPFAM" id="SSF55120">
    <property type="entry name" value="Pseudouridine synthase"/>
    <property type="match status" value="1"/>
</dbReference>
<dbReference type="InterPro" id="IPR020103">
    <property type="entry name" value="PsdUridine_synth_cat_dom_sf"/>
</dbReference>
<accession>H9UJ83</accession>
<dbReference type="Gene3D" id="3.30.70.580">
    <property type="entry name" value="Pseudouridine synthase I, catalytic domain, N-terminal subdomain"/>
    <property type="match status" value="1"/>
</dbReference>
<proteinExistence type="inferred from homology"/>
<dbReference type="Pfam" id="PF01479">
    <property type="entry name" value="S4"/>
    <property type="match status" value="1"/>
</dbReference>
<dbReference type="InterPro" id="IPR002942">
    <property type="entry name" value="S4_RNA-bd"/>
</dbReference>
<dbReference type="CDD" id="cd00165">
    <property type="entry name" value="S4"/>
    <property type="match status" value="1"/>
</dbReference>